<accession>A0A9P4N981</accession>
<feature type="chain" id="PRO_5040133715" description="SGNH hydrolase-type esterase domain-containing protein" evidence="1">
    <location>
        <begin position="24"/>
        <end position="164"/>
    </location>
</feature>
<dbReference type="PANTHER" id="PTHR37981">
    <property type="entry name" value="LIPASE 2"/>
    <property type="match status" value="1"/>
</dbReference>
<dbReference type="InterPro" id="IPR036514">
    <property type="entry name" value="SGNH_hydro_sf"/>
</dbReference>
<feature type="signal peptide" evidence="1">
    <location>
        <begin position="1"/>
        <end position="23"/>
    </location>
</feature>
<name>A0A9P4N981_9PLEO</name>
<reference evidence="3" key="1">
    <citation type="journal article" date="2020" name="Stud. Mycol.">
        <title>101 Dothideomycetes genomes: A test case for predicting lifestyles and emergence of pathogens.</title>
        <authorList>
            <person name="Haridas S."/>
            <person name="Albert R."/>
            <person name="Binder M."/>
            <person name="Bloem J."/>
            <person name="LaButti K."/>
            <person name="Salamov A."/>
            <person name="Andreopoulos B."/>
            <person name="Baker S."/>
            <person name="Barry K."/>
            <person name="Bills G."/>
            <person name="Bluhm B."/>
            <person name="Cannon C."/>
            <person name="Castanera R."/>
            <person name="Culley D."/>
            <person name="Daum C."/>
            <person name="Ezra D."/>
            <person name="Gonzalez J."/>
            <person name="Henrissat B."/>
            <person name="Kuo A."/>
            <person name="Liang C."/>
            <person name="Lipzen A."/>
            <person name="Lutzoni F."/>
            <person name="Magnuson J."/>
            <person name="Mondo S."/>
            <person name="Nolan M."/>
            <person name="Ohm R."/>
            <person name="Pangilinan J."/>
            <person name="Park H.-J."/>
            <person name="Ramirez L."/>
            <person name="Alfaro M."/>
            <person name="Sun H."/>
            <person name="Tritt A."/>
            <person name="Yoshinaga Y."/>
            <person name="Zwiers L.-H."/>
            <person name="Turgeon B."/>
            <person name="Goodwin S."/>
            <person name="Spatafora J."/>
            <person name="Crous P."/>
            <person name="Grigoriev I."/>
        </authorList>
    </citation>
    <scope>NUCLEOTIDE SEQUENCE [LARGE SCALE GENOMIC DNA]</scope>
    <source>
        <strain evidence="3">CBS 304.66</strain>
    </source>
</reference>
<organism evidence="2 3">
    <name type="scientific">Lojkania enalia</name>
    <dbReference type="NCBI Taxonomy" id="147567"/>
    <lineage>
        <taxon>Eukaryota</taxon>
        <taxon>Fungi</taxon>
        <taxon>Dikarya</taxon>
        <taxon>Ascomycota</taxon>
        <taxon>Pezizomycotina</taxon>
        <taxon>Dothideomycetes</taxon>
        <taxon>Pleosporomycetidae</taxon>
        <taxon>Pleosporales</taxon>
        <taxon>Pleosporales incertae sedis</taxon>
        <taxon>Lojkania</taxon>
    </lineage>
</organism>
<evidence type="ECO:0000256" key="1">
    <source>
        <dbReference type="SAM" id="SignalP"/>
    </source>
</evidence>
<dbReference type="InterPro" id="IPR037460">
    <property type="entry name" value="SEST-like"/>
</dbReference>
<dbReference type="PANTHER" id="PTHR37981:SF1">
    <property type="entry name" value="SGNH HYDROLASE-TYPE ESTERASE DOMAIN-CONTAINING PROTEIN"/>
    <property type="match status" value="1"/>
</dbReference>
<evidence type="ECO:0000313" key="2">
    <source>
        <dbReference type="EMBL" id="KAF2268661.1"/>
    </source>
</evidence>
<keyword evidence="3" id="KW-1185">Reference proteome</keyword>
<dbReference type="GO" id="GO:0016788">
    <property type="term" value="F:hydrolase activity, acting on ester bonds"/>
    <property type="evidence" value="ECO:0007669"/>
    <property type="project" value="InterPro"/>
</dbReference>
<dbReference type="SUPFAM" id="SSF52266">
    <property type="entry name" value="SGNH hydrolase"/>
    <property type="match status" value="1"/>
</dbReference>
<dbReference type="OrthoDB" id="21678at2759"/>
<dbReference type="GO" id="GO:0006629">
    <property type="term" value="P:lipid metabolic process"/>
    <property type="evidence" value="ECO:0007669"/>
    <property type="project" value="TreeGrafter"/>
</dbReference>
<dbReference type="AlphaFoldDB" id="A0A9P4N981"/>
<evidence type="ECO:0000313" key="3">
    <source>
        <dbReference type="Proteomes" id="UP000800093"/>
    </source>
</evidence>
<dbReference type="Proteomes" id="UP000800093">
    <property type="component" value="Unassembled WGS sequence"/>
</dbReference>
<gene>
    <name evidence="2" type="ORF">CC78DRAFT_575645</name>
</gene>
<sequence length="164" mass="17926">MTPAHLSTAISLLSFFILPLCIAAPTSNAVAKRITIPFFKKYAALGDSYGSGIGAGEYTGGPFTENWRCSRFTDAYGQQLHRELNDPEQREFSHKACAGKTAEEIRNQHVDFDTDLITLSAGGNNVGFSNLVDGCIYRFVPGRSPVSRLWKETSGRRAGESDCL</sequence>
<keyword evidence="1" id="KW-0732">Signal</keyword>
<evidence type="ECO:0008006" key="4">
    <source>
        <dbReference type="Google" id="ProtNLM"/>
    </source>
</evidence>
<dbReference type="EMBL" id="ML986585">
    <property type="protein sequence ID" value="KAF2268661.1"/>
    <property type="molecule type" value="Genomic_DNA"/>
</dbReference>
<protein>
    <recommendedName>
        <fullName evidence="4">SGNH hydrolase-type esterase domain-containing protein</fullName>
    </recommendedName>
</protein>
<proteinExistence type="predicted"/>
<dbReference type="Gene3D" id="3.40.50.1110">
    <property type="entry name" value="SGNH hydrolase"/>
    <property type="match status" value="1"/>
</dbReference>
<comment type="caution">
    <text evidence="2">The sequence shown here is derived from an EMBL/GenBank/DDBJ whole genome shotgun (WGS) entry which is preliminary data.</text>
</comment>